<gene>
    <name evidence="2" type="ORF">EV646_1011167</name>
</gene>
<dbReference type="EMBL" id="SLWR01000001">
    <property type="protein sequence ID" value="TCO52170.1"/>
    <property type="molecule type" value="Genomic_DNA"/>
</dbReference>
<reference evidence="2 3" key="1">
    <citation type="journal article" date="2015" name="Stand. Genomic Sci.">
        <title>Genomic Encyclopedia of Bacterial and Archaeal Type Strains, Phase III: the genomes of soil and plant-associated and newly described type strains.</title>
        <authorList>
            <person name="Whitman W.B."/>
            <person name="Woyke T."/>
            <person name="Klenk H.P."/>
            <person name="Zhou Y."/>
            <person name="Lilburn T.G."/>
            <person name="Beck B.J."/>
            <person name="De Vos P."/>
            <person name="Vandamme P."/>
            <person name="Eisen J.A."/>
            <person name="Garrity G."/>
            <person name="Hugenholtz P."/>
            <person name="Kyrpides N.C."/>
        </authorList>
    </citation>
    <scope>NUCLEOTIDE SEQUENCE [LARGE SCALE GENOMIC DNA]</scope>
    <source>
        <strain evidence="2 3">VKM Ac-2541</strain>
    </source>
</reference>
<name>A0A4V2S5H8_9ACTN</name>
<proteinExistence type="predicted"/>
<dbReference type="AlphaFoldDB" id="A0A4V2S5H8"/>
<evidence type="ECO:0000313" key="3">
    <source>
        <dbReference type="Proteomes" id="UP000295573"/>
    </source>
</evidence>
<keyword evidence="3" id="KW-1185">Reference proteome</keyword>
<accession>A0A4V2S5H8</accession>
<protein>
    <recommendedName>
        <fullName evidence="4">Collagen triple helix repeat protein</fullName>
    </recommendedName>
</protein>
<feature type="region of interest" description="Disordered" evidence="1">
    <location>
        <begin position="149"/>
        <end position="178"/>
    </location>
</feature>
<evidence type="ECO:0000313" key="2">
    <source>
        <dbReference type="EMBL" id="TCO52170.1"/>
    </source>
</evidence>
<organism evidence="2 3">
    <name type="scientific">Kribbella antiqua</name>
    <dbReference type="NCBI Taxonomy" id="2512217"/>
    <lineage>
        <taxon>Bacteria</taxon>
        <taxon>Bacillati</taxon>
        <taxon>Actinomycetota</taxon>
        <taxon>Actinomycetes</taxon>
        <taxon>Propionibacteriales</taxon>
        <taxon>Kribbellaceae</taxon>
        <taxon>Kribbella</taxon>
    </lineage>
</organism>
<evidence type="ECO:0008006" key="4">
    <source>
        <dbReference type="Google" id="ProtNLM"/>
    </source>
</evidence>
<feature type="compositionally biased region" description="Low complexity" evidence="1">
    <location>
        <begin position="165"/>
        <end position="177"/>
    </location>
</feature>
<comment type="caution">
    <text evidence="2">The sequence shown here is derived from an EMBL/GenBank/DDBJ whole genome shotgun (WGS) entry which is preliminary data.</text>
</comment>
<sequence>MRRWSAGTERDRLVPLSSDLYRNHGALLAFATGLGDAPPASFPEGKYVNNKGTFGKLGGLVAGRGKLAAAGIIATGLAVGGIGFGASADAADTTTATALSCTGCVWQTQIADPVEKILRTPAENTVWTKALNDNIVSENKLSPTVREKLNKVGGPQGPAGPAGPEGPAGAKGEAGAAGTDGVAGLSVNAPTKVVPTGFSEIELTCPDGKKALSGGLKWDSGAKSDAKNVVMNGSYPSDLAEVEGVSTATSWTVALTNNAPNEITVQPFLTCANVG</sequence>
<evidence type="ECO:0000256" key="1">
    <source>
        <dbReference type="SAM" id="MobiDB-lite"/>
    </source>
</evidence>
<dbReference type="Proteomes" id="UP000295573">
    <property type="component" value="Unassembled WGS sequence"/>
</dbReference>